<reference evidence="2" key="1">
    <citation type="submission" date="2022-06" db="EMBL/GenBank/DDBJ databases">
        <title>CFH 74404 Thermomicrobiaceae sp.</title>
        <authorList>
            <person name="Ming H."/>
            <person name="Li W.-J."/>
            <person name="Zhao Z."/>
        </authorList>
    </citation>
    <scope>NUCLEOTIDE SEQUENCE</scope>
    <source>
        <strain evidence="2">CFH 74404</strain>
    </source>
</reference>
<sequence length="366" mass="41986">MSEIIKLGCGGERMNKDWNALCDPFVGAKIEDDGGARLLQRFDESVSALRSKVEEGYNHWIITFSGGKDSTTAVVVALETALTCLGQIEAIDIVYSDTMVEIPVIRQFALSFLERLKSLDRIAGLPVYYHAVYPAVEERFWVCLLGKGYPPPHQRFRWCTRRLKIQPVEHALKAFITAGRTLILTGVRLGESRSRDISLYRSCKRGGECGQGLWFRYSSRLQAGYMAPIVEWSECDVWDFLRFYAPTLGYPTGYLEDEVYNGRETRFGCWMCTVVRQDKAMEKITSLPEWAHLRPLLNFRQHVKDLTRAPESRVPRADGKLGRLTLEIRQQLLDELLKLEEKIGMTLISPDEIQAIREIWQQEVDR</sequence>
<evidence type="ECO:0000313" key="2">
    <source>
        <dbReference type="EMBL" id="MCM8747694.1"/>
    </source>
</evidence>
<evidence type="ECO:0000259" key="1">
    <source>
        <dbReference type="Pfam" id="PF01507"/>
    </source>
</evidence>
<comment type="caution">
    <text evidence="2">The sequence shown here is derived from an EMBL/GenBank/DDBJ whole genome shotgun (WGS) entry which is preliminary data.</text>
</comment>
<proteinExistence type="predicted"/>
<protein>
    <submittedName>
        <fullName evidence="2">Phosphoadenosine phosphosulfate reductase family protein</fullName>
    </submittedName>
</protein>
<dbReference type="PANTHER" id="PTHR43196">
    <property type="entry name" value="SULFATE ADENYLYLTRANSFERASE SUBUNIT 2"/>
    <property type="match status" value="1"/>
</dbReference>
<evidence type="ECO:0000313" key="3">
    <source>
        <dbReference type="Proteomes" id="UP001165306"/>
    </source>
</evidence>
<dbReference type="SUPFAM" id="SSF52402">
    <property type="entry name" value="Adenine nucleotide alpha hydrolases-like"/>
    <property type="match status" value="1"/>
</dbReference>
<dbReference type="InterPro" id="IPR014729">
    <property type="entry name" value="Rossmann-like_a/b/a_fold"/>
</dbReference>
<dbReference type="Pfam" id="PF01507">
    <property type="entry name" value="PAPS_reduct"/>
    <property type="match status" value="1"/>
</dbReference>
<dbReference type="PANTHER" id="PTHR43196:SF2">
    <property type="entry name" value="PHOSPHOADENOSINE PHOSPHOSULFATE REDUCTASE"/>
    <property type="match status" value="1"/>
</dbReference>
<keyword evidence="3" id="KW-1185">Reference proteome</keyword>
<dbReference type="EMBL" id="JAMSLR010000001">
    <property type="protein sequence ID" value="MCM8747694.1"/>
    <property type="molecule type" value="Genomic_DNA"/>
</dbReference>
<dbReference type="Gene3D" id="3.40.50.620">
    <property type="entry name" value="HUPs"/>
    <property type="match status" value="1"/>
</dbReference>
<dbReference type="GO" id="GO:0003824">
    <property type="term" value="F:catalytic activity"/>
    <property type="evidence" value="ECO:0007669"/>
    <property type="project" value="InterPro"/>
</dbReference>
<gene>
    <name evidence="2" type="ORF">NET02_00880</name>
</gene>
<dbReference type="InterPro" id="IPR002500">
    <property type="entry name" value="PAPS_reduct_dom"/>
</dbReference>
<accession>A0AA41W964</accession>
<name>A0AA41W964_9BACT</name>
<feature type="domain" description="Phosphoadenosine phosphosulphate reductase" evidence="1">
    <location>
        <begin position="61"/>
        <end position="273"/>
    </location>
</feature>
<dbReference type="RefSeq" id="WP_284055479.1">
    <property type="nucleotide sequence ID" value="NZ_JAMSLR010000001.1"/>
</dbReference>
<dbReference type="AlphaFoldDB" id="A0AA41W964"/>
<organism evidence="2 3">
    <name type="scientific">Thermalbibacter longus</name>
    <dbReference type="NCBI Taxonomy" id="2951981"/>
    <lineage>
        <taxon>Bacteria</taxon>
        <taxon>Pseudomonadati</taxon>
        <taxon>Thermomicrobiota</taxon>
        <taxon>Thermomicrobia</taxon>
        <taxon>Thermomicrobiales</taxon>
        <taxon>Thermomicrobiaceae</taxon>
        <taxon>Thermalbibacter</taxon>
    </lineage>
</organism>
<dbReference type="Proteomes" id="UP001165306">
    <property type="component" value="Unassembled WGS sequence"/>
</dbReference>
<dbReference type="InterPro" id="IPR050128">
    <property type="entry name" value="Sulfate_adenylyltrnsfr_sub2"/>
</dbReference>